<dbReference type="Proteomes" id="UP001595973">
    <property type="component" value="Unassembled WGS sequence"/>
</dbReference>
<evidence type="ECO:0000259" key="6">
    <source>
        <dbReference type="PROSITE" id="PS50975"/>
    </source>
</evidence>
<dbReference type="InterPro" id="IPR011761">
    <property type="entry name" value="ATP-grasp"/>
</dbReference>
<dbReference type="PROSITE" id="PS50975">
    <property type="entry name" value="ATP_GRASP"/>
    <property type="match status" value="1"/>
</dbReference>
<organism evidence="7 8">
    <name type="scientific">Seohaeicola nanhaiensis</name>
    <dbReference type="NCBI Taxonomy" id="1387282"/>
    <lineage>
        <taxon>Bacteria</taxon>
        <taxon>Pseudomonadati</taxon>
        <taxon>Pseudomonadota</taxon>
        <taxon>Alphaproteobacteria</taxon>
        <taxon>Rhodobacterales</taxon>
        <taxon>Roseobacteraceae</taxon>
        <taxon>Seohaeicola</taxon>
    </lineage>
</organism>
<feature type="domain" description="ATP-grasp" evidence="6">
    <location>
        <begin position="497"/>
        <end position="705"/>
    </location>
</feature>
<dbReference type="GO" id="GO:0016874">
    <property type="term" value="F:ligase activity"/>
    <property type="evidence" value="ECO:0007669"/>
    <property type="project" value="UniProtKB-KW"/>
</dbReference>
<dbReference type="PANTHER" id="PTHR43334:SF1">
    <property type="entry name" value="3-HYDROXYPROPIONATE--COA LIGASE [ADP-FORMING]"/>
    <property type="match status" value="1"/>
</dbReference>
<evidence type="ECO:0000256" key="1">
    <source>
        <dbReference type="ARBA" id="ARBA00022532"/>
    </source>
</evidence>
<dbReference type="Gene3D" id="3.30.470.20">
    <property type="entry name" value="ATP-grasp fold, B domain"/>
    <property type="match status" value="1"/>
</dbReference>
<keyword evidence="1" id="KW-0816">Tricarboxylic acid cycle</keyword>
<evidence type="ECO:0000313" key="8">
    <source>
        <dbReference type="Proteomes" id="UP001595973"/>
    </source>
</evidence>
<dbReference type="InterPro" id="IPR016102">
    <property type="entry name" value="Succinyl-CoA_synth-like"/>
</dbReference>
<proteinExistence type="predicted"/>
<evidence type="ECO:0000256" key="2">
    <source>
        <dbReference type="ARBA" id="ARBA00022598"/>
    </source>
</evidence>
<protein>
    <submittedName>
        <fullName evidence="7">Acetate--CoA ligase family protein</fullName>
    </submittedName>
</protein>
<dbReference type="SMART" id="SM00881">
    <property type="entry name" value="CoA_binding"/>
    <property type="match status" value="1"/>
</dbReference>
<dbReference type="SUPFAM" id="SSF52210">
    <property type="entry name" value="Succinyl-CoA synthetase domains"/>
    <property type="match status" value="2"/>
</dbReference>
<gene>
    <name evidence="7" type="ORF">ACFO5X_04205</name>
</gene>
<evidence type="ECO:0000256" key="3">
    <source>
        <dbReference type="ARBA" id="ARBA00022741"/>
    </source>
</evidence>
<keyword evidence="8" id="KW-1185">Reference proteome</keyword>
<dbReference type="Gene3D" id="3.30.1490.20">
    <property type="entry name" value="ATP-grasp fold, A domain"/>
    <property type="match status" value="1"/>
</dbReference>
<keyword evidence="3 5" id="KW-0547">Nucleotide-binding</keyword>
<dbReference type="InterPro" id="IPR036291">
    <property type="entry name" value="NAD(P)-bd_dom_sf"/>
</dbReference>
<dbReference type="InterPro" id="IPR003781">
    <property type="entry name" value="CoA-bd"/>
</dbReference>
<keyword evidence="2 7" id="KW-0436">Ligase</keyword>
<dbReference type="EMBL" id="JBHSGI010000002">
    <property type="protein sequence ID" value="MFC4667746.1"/>
    <property type="molecule type" value="Genomic_DNA"/>
</dbReference>
<accession>A0ABV9KDM6</accession>
<dbReference type="InterPro" id="IPR032875">
    <property type="entry name" value="Succ_CoA_lig_flav_dom"/>
</dbReference>
<evidence type="ECO:0000256" key="5">
    <source>
        <dbReference type="PROSITE-ProRule" id="PRU00409"/>
    </source>
</evidence>
<dbReference type="Pfam" id="PF13380">
    <property type="entry name" value="CoA_binding_2"/>
    <property type="match status" value="1"/>
</dbReference>
<dbReference type="SUPFAM" id="SSF51735">
    <property type="entry name" value="NAD(P)-binding Rossmann-fold domains"/>
    <property type="match status" value="1"/>
</dbReference>
<dbReference type="SUPFAM" id="SSF56059">
    <property type="entry name" value="Glutathione synthetase ATP-binding domain-like"/>
    <property type="match status" value="1"/>
</dbReference>
<dbReference type="Pfam" id="PF13607">
    <property type="entry name" value="Succ_CoA_lig"/>
    <property type="match status" value="1"/>
</dbReference>
<evidence type="ECO:0000256" key="4">
    <source>
        <dbReference type="ARBA" id="ARBA00022840"/>
    </source>
</evidence>
<name>A0ABV9KDM6_9RHOB</name>
<comment type="caution">
    <text evidence="7">The sequence shown here is derived from an EMBL/GenBank/DDBJ whole genome shotgun (WGS) entry which is preliminary data.</text>
</comment>
<dbReference type="PANTHER" id="PTHR43334">
    <property type="entry name" value="ACETATE--COA LIGASE [ADP-FORMING]"/>
    <property type="match status" value="1"/>
</dbReference>
<sequence>MNDMTRPARIAEMLEPKSVAVIGASEDLTKFGGRLFKLLVHHGFEGAIYPINRKRETLLDIPCYTDIGATPTPPDMAVMAVPRDHVKAAVRECAEAGTKAAIIITAKFSDAGEEGAALEAEIVEEARKFGMRLIGPNCLGLISPVNKLVLCASPALFVDKLLVGRIGMVSQSGALMATIFDRAQTRGVGFSHCFSIGNQADLDLCDFLDFLVDDPATDVICTYIEGVKDGRRFLDVAERARAAGKPVLAVKAGRTDFGAAAAFSHTASLAGSYEAFAAACRETGVVLMDDPDAMIMLAAALTRFDQPERLETAILTTSGGGGAITADRLTDWNLPLASYAPETVTALEQYYYPDNAKANPVDMGAAITGGSMLVGEGSATALLKDTGSGIVLCPLTTAPDMRLLCECIAKGLAGAEAGGARKPCLVVLQPGQAANKARAELLKHGLFYFDSLDEAIRVIDGYRTMQAMAGSRADKGTSPGSISAQGLSGALDEAKAKAVLADYGVPVNRGAVAPDAAAAGRAAARLKAPFVVKVVSPDIVHKSDAGGVALNLGDAQAVEAAVAEMASRLAASHPKAAIEGYLVQEMVSGELEMFVGARRDPLFGPVVMVGAGGVLVELLKDVAVRLAPVSPAEAREMLLGLRVAPLLKGFRGSAPLDLDALADSVSRVSWLAHDLGDRFGELDVNPVLVGKAGQGCTGVDARLLMNDD</sequence>
<keyword evidence="4 5" id="KW-0067">ATP-binding</keyword>
<dbReference type="Pfam" id="PF13549">
    <property type="entry name" value="ATP-grasp_5"/>
    <property type="match status" value="1"/>
</dbReference>
<reference evidence="8" key="1">
    <citation type="journal article" date="2019" name="Int. J. Syst. Evol. Microbiol.">
        <title>The Global Catalogue of Microorganisms (GCM) 10K type strain sequencing project: providing services to taxonomists for standard genome sequencing and annotation.</title>
        <authorList>
            <consortium name="The Broad Institute Genomics Platform"/>
            <consortium name="The Broad Institute Genome Sequencing Center for Infectious Disease"/>
            <person name="Wu L."/>
            <person name="Ma J."/>
        </authorList>
    </citation>
    <scope>NUCLEOTIDE SEQUENCE [LARGE SCALE GENOMIC DNA]</scope>
    <source>
        <strain evidence="8">CGMCC 4.7283</strain>
    </source>
</reference>
<evidence type="ECO:0000313" key="7">
    <source>
        <dbReference type="EMBL" id="MFC4667746.1"/>
    </source>
</evidence>
<dbReference type="Gene3D" id="3.40.50.261">
    <property type="entry name" value="Succinyl-CoA synthetase domains"/>
    <property type="match status" value="2"/>
</dbReference>
<dbReference type="RefSeq" id="WP_380715978.1">
    <property type="nucleotide sequence ID" value="NZ_JBHSGI010000002.1"/>
</dbReference>
<dbReference type="InterPro" id="IPR051538">
    <property type="entry name" value="Acyl-CoA_Synth/Transferase"/>
</dbReference>
<dbReference type="InterPro" id="IPR013815">
    <property type="entry name" value="ATP_grasp_subdomain_1"/>
</dbReference>
<dbReference type="Gene3D" id="3.40.50.720">
    <property type="entry name" value="NAD(P)-binding Rossmann-like Domain"/>
    <property type="match status" value="1"/>
</dbReference>